<gene>
    <name evidence="2" type="ORF">AGLY_002165</name>
</gene>
<reference evidence="2 3" key="1">
    <citation type="submission" date="2019-08" db="EMBL/GenBank/DDBJ databases">
        <title>The genome of the soybean aphid Biotype 1, its phylome, world population structure and adaptation to the North American continent.</title>
        <authorList>
            <person name="Giordano R."/>
            <person name="Donthu R.K."/>
            <person name="Hernandez A.G."/>
            <person name="Wright C.L."/>
            <person name="Zimin A.V."/>
        </authorList>
    </citation>
    <scope>NUCLEOTIDE SEQUENCE [LARGE SCALE GENOMIC DNA]</scope>
    <source>
        <tissue evidence="2">Whole aphids</tissue>
    </source>
</reference>
<evidence type="ECO:0008006" key="4">
    <source>
        <dbReference type="Google" id="ProtNLM"/>
    </source>
</evidence>
<dbReference type="EMBL" id="VYZN01000008">
    <property type="protein sequence ID" value="KAE9543365.1"/>
    <property type="molecule type" value="Genomic_DNA"/>
</dbReference>
<comment type="caution">
    <text evidence="2">The sequence shown here is derived from an EMBL/GenBank/DDBJ whole genome shotgun (WGS) entry which is preliminary data.</text>
</comment>
<proteinExistence type="predicted"/>
<feature type="chain" id="PRO_5026204873" description="CUB domain-containing protein" evidence="1">
    <location>
        <begin position="22"/>
        <end position="353"/>
    </location>
</feature>
<evidence type="ECO:0000313" key="3">
    <source>
        <dbReference type="Proteomes" id="UP000475862"/>
    </source>
</evidence>
<feature type="signal peptide" evidence="1">
    <location>
        <begin position="1"/>
        <end position="21"/>
    </location>
</feature>
<evidence type="ECO:0000256" key="1">
    <source>
        <dbReference type="SAM" id="SignalP"/>
    </source>
</evidence>
<keyword evidence="3" id="KW-1185">Reference proteome</keyword>
<name>A0A6G0U2P0_APHGL</name>
<dbReference type="AlphaFoldDB" id="A0A6G0U2P0"/>
<dbReference type="Proteomes" id="UP000475862">
    <property type="component" value="Unassembled WGS sequence"/>
</dbReference>
<sequence>MASITVMLMIIPIIAITILTAQITNEIDLSTSTNLEYFRYNCLTKDLVLYKDTIEGLMYLRLYQDDYNKTGTPDYKCALYEAINGNRTSFRFAISPNTTCKGLIDVLYPPRDMLFSDSNPGAVLLSFNRKNVDNVDYERYRRQALPYKIDGITAPRELLFRCPSLIAAEYEVTVLNSVSALIAGCAYITYSSSILIQQSYLMWFGSKEERGQDCYNPNLEYFRYNCLTKDLVLYKDTIEGLMYLRLYQDDYNKTGTPDYKCALYEAINGNRTSFRFAISPNTTCKGLIDVLYPPRDMLFSDSNPGAVLLSFNRKNVDNVDYERYRRQALPYKIDGNGGNGSVTNTTTTNINKN</sequence>
<evidence type="ECO:0000313" key="2">
    <source>
        <dbReference type="EMBL" id="KAE9543365.1"/>
    </source>
</evidence>
<keyword evidence="1" id="KW-0732">Signal</keyword>
<organism evidence="2 3">
    <name type="scientific">Aphis glycines</name>
    <name type="common">Soybean aphid</name>
    <dbReference type="NCBI Taxonomy" id="307491"/>
    <lineage>
        <taxon>Eukaryota</taxon>
        <taxon>Metazoa</taxon>
        <taxon>Ecdysozoa</taxon>
        <taxon>Arthropoda</taxon>
        <taxon>Hexapoda</taxon>
        <taxon>Insecta</taxon>
        <taxon>Pterygota</taxon>
        <taxon>Neoptera</taxon>
        <taxon>Paraneoptera</taxon>
        <taxon>Hemiptera</taxon>
        <taxon>Sternorrhyncha</taxon>
        <taxon>Aphidomorpha</taxon>
        <taxon>Aphidoidea</taxon>
        <taxon>Aphididae</taxon>
        <taxon>Aphidini</taxon>
        <taxon>Aphis</taxon>
        <taxon>Aphis</taxon>
    </lineage>
</organism>
<accession>A0A6G0U2P0</accession>
<protein>
    <recommendedName>
        <fullName evidence="4">CUB domain-containing protein</fullName>
    </recommendedName>
</protein>
<dbReference type="OrthoDB" id="6601151at2759"/>